<reference evidence="1 2" key="1">
    <citation type="submission" date="2017-09" db="EMBL/GenBank/DDBJ databases">
        <title>Depth-based differentiation of microbial function through sediment-hosted aquifers and enrichment of novel symbionts in the deep terrestrial subsurface.</title>
        <authorList>
            <person name="Probst A.J."/>
            <person name="Ladd B."/>
            <person name="Jarett J.K."/>
            <person name="Geller-Mcgrath D.E."/>
            <person name="Sieber C.M."/>
            <person name="Emerson J.B."/>
            <person name="Anantharaman K."/>
            <person name="Thomas B.C."/>
            <person name="Malmstrom R."/>
            <person name="Stieglmeier M."/>
            <person name="Klingl A."/>
            <person name="Woyke T."/>
            <person name="Ryan C.M."/>
            <person name="Banfield J.F."/>
        </authorList>
    </citation>
    <scope>NUCLEOTIDE SEQUENCE [LARGE SCALE GENOMIC DNA]</scope>
    <source>
        <strain evidence="1">CG23_combo_of_CG06-09_8_20_14_all_38_19</strain>
    </source>
</reference>
<name>A0A2G9YXU7_9BACT</name>
<evidence type="ECO:0000313" key="2">
    <source>
        <dbReference type="Proteomes" id="UP000230273"/>
    </source>
</evidence>
<dbReference type="Proteomes" id="UP000230273">
    <property type="component" value="Unassembled WGS sequence"/>
</dbReference>
<comment type="caution">
    <text evidence="1">The sequence shown here is derived from an EMBL/GenBank/DDBJ whole genome shotgun (WGS) entry which is preliminary data.</text>
</comment>
<gene>
    <name evidence="1" type="ORF">COX36_00150</name>
</gene>
<accession>A0A2G9YXU7</accession>
<dbReference type="AlphaFoldDB" id="A0A2G9YXU7"/>
<proteinExistence type="predicted"/>
<sequence>MKDKIKKKIIDLNRYKPEIIKYLSQSNWQHFGYYFRIRKKIKENNLDNEFKRDFCYFYAMNGMRGLNNKQKDEFFKLLKLRENNLEKILETLHEIPGYGQKQRLFLTFGTKLLHTININLPIYDGNIAYVLNLTDPAYPNSLKARIKNRIDIYTELKNWFNVLLSNSSICSYLREIRKEFSKAAGIDYFEWKDNYISNTKLLDSLLWALCPILKRNIKHKKK</sequence>
<evidence type="ECO:0000313" key="1">
    <source>
        <dbReference type="EMBL" id="PIP24042.1"/>
    </source>
</evidence>
<organism evidence="1 2">
    <name type="scientific">Candidatus Nealsonbacteria bacterium CG23_combo_of_CG06-09_8_20_14_all_38_19</name>
    <dbReference type="NCBI Taxonomy" id="1974721"/>
    <lineage>
        <taxon>Bacteria</taxon>
        <taxon>Candidatus Nealsoniibacteriota</taxon>
    </lineage>
</organism>
<dbReference type="EMBL" id="PCRP01000003">
    <property type="protein sequence ID" value="PIP24042.1"/>
    <property type="molecule type" value="Genomic_DNA"/>
</dbReference>
<protein>
    <submittedName>
        <fullName evidence="1">Uncharacterized protein</fullName>
    </submittedName>
</protein>